<name>A0A6A2Y5J7_HIBSY</name>
<dbReference type="Proteomes" id="UP000436088">
    <property type="component" value="Unassembled WGS sequence"/>
</dbReference>
<protein>
    <submittedName>
        <fullName evidence="1">Uncharacterized protein</fullName>
    </submittedName>
</protein>
<comment type="caution">
    <text evidence="1">The sequence shown here is derived from an EMBL/GenBank/DDBJ whole genome shotgun (WGS) entry which is preliminary data.</text>
</comment>
<keyword evidence="2" id="KW-1185">Reference proteome</keyword>
<evidence type="ECO:0000313" key="2">
    <source>
        <dbReference type="Proteomes" id="UP000436088"/>
    </source>
</evidence>
<sequence length="54" mass="6032">MIKLASTCLEIITNVNDKCTRSWGYINPLVLMKNLEASDMVFIASPLAQSMSIR</sequence>
<reference evidence="1" key="1">
    <citation type="submission" date="2019-09" db="EMBL/GenBank/DDBJ databases">
        <title>Draft genome information of white flower Hibiscus syriacus.</title>
        <authorList>
            <person name="Kim Y.-M."/>
        </authorList>
    </citation>
    <scope>NUCLEOTIDE SEQUENCE [LARGE SCALE GENOMIC DNA]</scope>
    <source>
        <strain evidence="1">YM2019G1</strain>
    </source>
</reference>
<gene>
    <name evidence="1" type="ORF">F3Y22_tig00112350pilonHSYRG00019</name>
</gene>
<organism evidence="1 2">
    <name type="scientific">Hibiscus syriacus</name>
    <name type="common">Rose of Sharon</name>
    <dbReference type="NCBI Taxonomy" id="106335"/>
    <lineage>
        <taxon>Eukaryota</taxon>
        <taxon>Viridiplantae</taxon>
        <taxon>Streptophyta</taxon>
        <taxon>Embryophyta</taxon>
        <taxon>Tracheophyta</taxon>
        <taxon>Spermatophyta</taxon>
        <taxon>Magnoliopsida</taxon>
        <taxon>eudicotyledons</taxon>
        <taxon>Gunneridae</taxon>
        <taxon>Pentapetalae</taxon>
        <taxon>rosids</taxon>
        <taxon>malvids</taxon>
        <taxon>Malvales</taxon>
        <taxon>Malvaceae</taxon>
        <taxon>Malvoideae</taxon>
        <taxon>Hibiscus</taxon>
    </lineage>
</organism>
<evidence type="ECO:0000313" key="1">
    <source>
        <dbReference type="EMBL" id="KAE8667979.1"/>
    </source>
</evidence>
<dbReference type="AlphaFoldDB" id="A0A6A2Y5J7"/>
<accession>A0A6A2Y5J7</accession>
<dbReference type="EMBL" id="VEPZ02001560">
    <property type="protein sequence ID" value="KAE8667979.1"/>
    <property type="molecule type" value="Genomic_DNA"/>
</dbReference>
<proteinExistence type="predicted"/>